<comment type="caution">
    <text evidence="7">The sequence shown here is derived from an EMBL/GenBank/DDBJ whole genome shotgun (WGS) entry which is preliminary data.</text>
</comment>
<dbReference type="EC" id="3.2.1.23" evidence="7"/>
<feature type="domain" description="F5/8 type C" evidence="6">
    <location>
        <begin position="686"/>
        <end position="791"/>
    </location>
</feature>
<evidence type="ECO:0000313" key="8">
    <source>
        <dbReference type="Proteomes" id="UP001155182"/>
    </source>
</evidence>
<comment type="similarity">
    <text evidence="1 4">Belongs to the glycosyl hydrolase 35 family.</text>
</comment>
<dbReference type="RefSeq" id="WP_252589765.1">
    <property type="nucleotide sequence ID" value="NZ_JAMWYS010000061.1"/>
</dbReference>
<keyword evidence="3 7" id="KW-0326">Glycosidase</keyword>
<dbReference type="SUPFAM" id="SSF51445">
    <property type="entry name" value="(Trans)glycosidases"/>
    <property type="match status" value="1"/>
</dbReference>
<organism evidence="7 8">
    <name type="scientific">Solitalea agri</name>
    <dbReference type="NCBI Taxonomy" id="2953739"/>
    <lineage>
        <taxon>Bacteria</taxon>
        <taxon>Pseudomonadati</taxon>
        <taxon>Bacteroidota</taxon>
        <taxon>Sphingobacteriia</taxon>
        <taxon>Sphingobacteriales</taxon>
        <taxon>Sphingobacteriaceae</taxon>
        <taxon>Solitalea</taxon>
    </lineage>
</organism>
<dbReference type="InterPro" id="IPR001944">
    <property type="entry name" value="Glycoside_Hdrlase_35"/>
</dbReference>
<dbReference type="Pfam" id="PF00754">
    <property type="entry name" value="F5_F8_type_C"/>
    <property type="match status" value="1"/>
</dbReference>
<dbReference type="Gene3D" id="2.60.120.260">
    <property type="entry name" value="Galactose-binding domain-like"/>
    <property type="match status" value="4"/>
</dbReference>
<dbReference type="PRINTS" id="PR00742">
    <property type="entry name" value="GLHYDRLASE35"/>
</dbReference>
<gene>
    <name evidence="7" type="ORF">NF867_17860</name>
</gene>
<evidence type="ECO:0000256" key="3">
    <source>
        <dbReference type="ARBA" id="ARBA00023295"/>
    </source>
</evidence>
<dbReference type="InterPro" id="IPR048913">
    <property type="entry name" value="BetaGal_gal-bd"/>
</dbReference>
<keyword evidence="8" id="KW-1185">Reference proteome</keyword>
<protein>
    <submittedName>
        <fullName evidence="7">Beta-galactosidase</fullName>
        <ecNumber evidence="7">3.2.1.23</ecNumber>
    </submittedName>
</protein>
<dbReference type="InterPro" id="IPR017853">
    <property type="entry name" value="GH"/>
</dbReference>
<accession>A0A9X2FDA0</accession>
<dbReference type="PANTHER" id="PTHR23421">
    <property type="entry name" value="BETA-GALACTOSIDASE RELATED"/>
    <property type="match status" value="1"/>
</dbReference>
<evidence type="ECO:0000313" key="7">
    <source>
        <dbReference type="EMBL" id="MCO4294733.1"/>
    </source>
</evidence>
<feature type="signal peptide" evidence="5">
    <location>
        <begin position="1"/>
        <end position="18"/>
    </location>
</feature>
<dbReference type="Proteomes" id="UP001155182">
    <property type="component" value="Unassembled WGS sequence"/>
</dbReference>
<dbReference type="GO" id="GO:0004565">
    <property type="term" value="F:beta-galactosidase activity"/>
    <property type="evidence" value="ECO:0007669"/>
    <property type="project" value="UniProtKB-EC"/>
</dbReference>
<dbReference type="InterPro" id="IPR031330">
    <property type="entry name" value="Gly_Hdrlase_35_cat"/>
</dbReference>
<dbReference type="Pfam" id="PF21467">
    <property type="entry name" value="BetaGal_gal-bd"/>
    <property type="match status" value="1"/>
</dbReference>
<name>A0A9X2FDA0_9SPHI</name>
<keyword evidence="2 7" id="KW-0378">Hydrolase</keyword>
<sequence length="791" mass="89810">MKRILLVCLLAYGQLVFAQNATKQTDDLLPKTSGALTLGQKEFLLNGKPFLIRAGELHFPRIPREYWDHRIKLCKAMGMNTICIYLFWNFHEQNPDQFDFNGQKDVAAFVKLVQANGMYCIVRPGPYVCAEWDMGGLPWWLLKKADLKVRTLDDRYFVERSAKFLREVGKQLAPLQIQNGGNIIMVQVENEYSGFGNSSEYMEATRKNLRAAGFDKVQLMRCDWSSTFDSYKTDPEVAITLNFGAGSDVDKQFKRFQDAYPNAPLMCSEYWTGWFDHWGRPHETRSISSFIGSLKDMMDRKISFSLYMAHGGTSFGQWGGANSPPYSAMVTSYDYNAPIGEQGTTTDKFFAVRDLLKNYLNPGEQLGEIPAPIPLISIPKITFEERASLFDNLPHGKNSESIKPMEMFDQGWGRINYRTKLTESSIPRKLIITEAHDWAQVFIDGRLIGKLDRRRADSIIEIPKTRANAVLDILVEATGRVNFGEAVIDRKGITEKVEISDGSTTKELKDWTVYNFPVEYRFQSNMKFSKQKGNGPAWYRTKFTLDQTGDTYIDLSTWGKGMIWINGYNIGRFWKIGPQQTLFMPGAWLKKGENEIIILDLEGPKEAAIQGLTEPILDKIKPDASLLNRREGQNLVLENEKPVYEGSFDAAEGWKEVHFTNRANGRYFCFEALSAQGTNDNNTSIAELQLLGKDGKPISTQKWKVIYADSEEVTAANNSADKVFDNQESTFWHTQYIGGSQTAKQPHQIVIDLGGAVEISGFRYLPRSDKSKNGMVKDYRVYLNNSIFKGL</sequence>
<dbReference type="InterPro" id="IPR000421">
    <property type="entry name" value="FA58C"/>
</dbReference>
<reference evidence="7" key="1">
    <citation type="submission" date="2022-06" db="EMBL/GenBank/DDBJ databases">
        <title>Solitalea sp. MAHUQ-68 isolated from rhizospheric soil.</title>
        <authorList>
            <person name="Huq M.A."/>
        </authorList>
    </citation>
    <scope>NUCLEOTIDE SEQUENCE</scope>
    <source>
        <strain evidence="7">MAHUQ-68</strain>
    </source>
</reference>
<evidence type="ECO:0000256" key="2">
    <source>
        <dbReference type="ARBA" id="ARBA00022801"/>
    </source>
</evidence>
<dbReference type="EMBL" id="JAMWYS010000061">
    <property type="protein sequence ID" value="MCO4294733.1"/>
    <property type="molecule type" value="Genomic_DNA"/>
</dbReference>
<dbReference type="PROSITE" id="PS50022">
    <property type="entry name" value="FA58C_3"/>
    <property type="match status" value="1"/>
</dbReference>
<keyword evidence="5" id="KW-0732">Signal</keyword>
<feature type="chain" id="PRO_5040854645" evidence="5">
    <location>
        <begin position="19"/>
        <end position="791"/>
    </location>
</feature>
<dbReference type="Gene3D" id="3.20.20.80">
    <property type="entry name" value="Glycosidases"/>
    <property type="match status" value="1"/>
</dbReference>
<proteinExistence type="inferred from homology"/>
<dbReference type="AlphaFoldDB" id="A0A9X2FDA0"/>
<evidence type="ECO:0000256" key="5">
    <source>
        <dbReference type="SAM" id="SignalP"/>
    </source>
</evidence>
<dbReference type="SUPFAM" id="SSF49785">
    <property type="entry name" value="Galactose-binding domain-like"/>
    <property type="match status" value="2"/>
</dbReference>
<dbReference type="Pfam" id="PF01301">
    <property type="entry name" value="Glyco_hydro_35"/>
    <property type="match status" value="1"/>
</dbReference>
<dbReference type="GO" id="GO:0005975">
    <property type="term" value="P:carbohydrate metabolic process"/>
    <property type="evidence" value="ECO:0007669"/>
    <property type="project" value="InterPro"/>
</dbReference>
<evidence type="ECO:0000256" key="1">
    <source>
        <dbReference type="ARBA" id="ARBA00009809"/>
    </source>
</evidence>
<evidence type="ECO:0000256" key="4">
    <source>
        <dbReference type="RuleBase" id="RU003679"/>
    </source>
</evidence>
<dbReference type="InterPro" id="IPR048912">
    <property type="entry name" value="BetaGal1-like_ABD1"/>
</dbReference>
<evidence type="ECO:0000259" key="6">
    <source>
        <dbReference type="PROSITE" id="PS50022"/>
    </source>
</evidence>
<dbReference type="InterPro" id="IPR008979">
    <property type="entry name" value="Galactose-bd-like_sf"/>
</dbReference>
<dbReference type="Pfam" id="PF21317">
    <property type="entry name" value="BetaGal_ABD_1"/>
    <property type="match status" value="1"/>
</dbReference>